<dbReference type="EMBL" id="FOMT01000005">
    <property type="protein sequence ID" value="SFF05603.1"/>
    <property type="molecule type" value="Genomic_DNA"/>
</dbReference>
<keyword evidence="1" id="KW-0812">Transmembrane</keyword>
<keyword evidence="2" id="KW-0732">Signal</keyword>
<keyword evidence="1" id="KW-0472">Membrane</keyword>
<accession>A0A1I2FKP2</accession>
<dbReference type="Proteomes" id="UP000198855">
    <property type="component" value="Unassembled WGS sequence"/>
</dbReference>
<dbReference type="AlphaFoldDB" id="A0A1I2FKP2"/>
<evidence type="ECO:0000256" key="2">
    <source>
        <dbReference type="SAM" id="SignalP"/>
    </source>
</evidence>
<proteinExistence type="predicted"/>
<feature type="signal peptide" evidence="2">
    <location>
        <begin position="1"/>
        <end position="23"/>
    </location>
</feature>
<name>A0A1I2FKP2_9BACL</name>
<keyword evidence="1" id="KW-1133">Transmembrane helix</keyword>
<keyword evidence="4" id="KW-1185">Reference proteome</keyword>
<evidence type="ECO:0000313" key="4">
    <source>
        <dbReference type="Proteomes" id="UP000198855"/>
    </source>
</evidence>
<gene>
    <name evidence="3" type="ORF">SAMN05216378_4905</name>
</gene>
<feature type="chain" id="PRO_5038660909" evidence="2">
    <location>
        <begin position="24"/>
        <end position="287"/>
    </location>
</feature>
<sequence>MKIRILLPLFLCIVMTVCSVTVAKAFPADLNGTGYASESRNELLRLDESAAALYQAAYLNNRQAGYKYVQQLEKLMSKSDIRQAGQAAGWELMEDSISSILFTLKNGRLTSDWLTAAARIQLTTDALLRPDHALWLQYEKVMLEDLERVNRSWNRQTGDGAIAARAAMNSFNEHLSRIEAAASMQRPAERINELRDRMHYTNVLLEAGMKGQTKQDWTDNSIQDLEFSVNRLFDNGHSQEEEPVVAPIGEPNPISWILLLGAIIMAVLTYTGWRKYKQQPYGVKPLS</sequence>
<feature type="transmembrane region" description="Helical" evidence="1">
    <location>
        <begin position="254"/>
        <end position="273"/>
    </location>
</feature>
<organism evidence="3 4">
    <name type="scientific">Paenibacillus catalpae</name>
    <dbReference type="NCBI Taxonomy" id="1045775"/>
    <lineage>
        <taxon>Bacteria</taxon>
        <taxon>Bacillati</taxon>
        <taxon>Bacillota</taxon>
        <taxon>Bacilli</taxon>
        <taxon>Bacillales</taxon>
        <taxon>Paenibacillaceae</taxon>
        <taxon>Paenibacillus</taxon>
    </lineage>
</organism>
<dbReference type="STRING" id="1045775.SAMN05216378_4905"/>
<dbReference type="RefSeq" id="WP_175532981.1">
    <property type="nucleotide sequence ID" value="NZ_FOMT01000005.1"/>
</dbReference>
<dbReference type="Pfam" id="PF09577">
    <property type="entry name" value="Spore_YpjB"/>
    <property type="match status" value="1"/>
</dbReference>
<protein>
    <submittedName>
        <fullName evidence="3">Sporulation protein YpjB</fullName>
    </submittedName>
</protein>
<evidence type="ECO:0000313" key="3">
    <source>
        <dbReference type="EMBL" id="SFF05603.1"/>
    </source>
</evidence>
<reference evidence="4" key="1">
    <citation type="submission" date="2016-10" db="EMBL/GenBank/DDBJ databases">
        <authorList>
            <person name="Varghese N."/>
            <person name="Submissions S."/>
        </authorList>
    </citation>
    <scope>NUCLEOTIDE SEQUENCE [LARGE SCALE GENOMIC DNA]</scope>
    <source>
        <strain evidence="4">CGMCC 1.10784</strain>
    </source>
</reference>
<dbReference type="InterPro" id="IPR014231">
    <property type="entry name" value="Spore_YpjB"/>
</dbReference>
<evidence type="ECO:0000256" key="1">
    <source>
        <dbReference type="SAM" id="Phobius"/>
    </source>
</evidence>